<dbReference type="PANTHER" id="PTHR15503">
    <property type="entry name" value="LDOC1 RELATED"/>
    <property type="match status" value="1"/>
</dbReference>
<dbReference type="Gene3D" id="3.10.10.10">
    <property type="entry name" value="HIV Type 1 Reverse Transcriptase, subunit A, domain 1"/>
    <property type="match status" value="1"/>
</dbReference>
<sequence length="511" mass="58814">MSKIEQYPQEFIDEIYKILYAMGLCNIEKAELATYQLKDVAQALREAIVVDFVNLRQGRMSLLQYFLKFTKLSKCGPSLVSDPRDEIGRFVIGVLDDEKEDCHLAMIHENLNISRLMVHAQHIDNARAKRKIRDAKRARSFDGGSSKVRVQDLDSEIPSINVFPIVREFLEVFPNDLLSIPPEWENNLGIDLLPNTNNILIPPYRMALEKVKDLKVQLKYLLDKGFITPSISPWGARILLVKKKDGEGVEVDPRKTEVVKNLPRPLTSTNIRSFLGLACYYHSVSHIDEAMKELVKDVHRLSRLRLRLEDSLNGVYMVHHKFESSIVIQVKSKQHLDKSLMQLKDSILGMLNDSSSLVEDCVLRYQRRLCDPNVNGLRNQILEEDHGSRYSIHSGSTKMYHHLREVFWLTKSDYFNPIKSTCSVEDYARIFINGIVCHRGIPLLSYPTEVLNSNIGFGGHSKKRWVLRQVKKLRSKEVASVKVLWKSHLVEGATWEAEADMNSHYHHLFNN</sequence>
<accession>A0A6N2C2W3</accession>
<evidence type="ECO:0008006" key="2">
    <source>
        <dbReference type="Google" id="ProtNLM"/>
    </source>
</evidence>
<name>A0A6N2C2W3_SOLCI</name>
<proteinExistence type="predicted"/>
<gene>
    <name evidence="1" type="ORF">EJD97_002703</name>
</gene>
<dbReference type="SUPFAM" id="SSF56672">
    <property type="entry name" value="DNA/RNA polymerases"/>
    <property type="match status" value="1"/>
</dbReference>
<dbReference type="InterPro" id="IPR043502">
    <property type="entry name" value="DNA/RNA_pol_sf"/>
</dbReference>
<protein>
    <recommendedName>
        <fullName evidence="2">Integrase zinc-binding domain-containing protein</fullName>
    </recommendedName>
</protein>
<dbReference type="AlphaFoldDB" id="A0A6N2C2W3"/>
<comment type="caution">
    <text evidence="1">The sequence shown here is derived from an EMBL/GenBank/DDBJ whole genome shotgun (WGS) entry which is preliminary data.</text>
</comment>
<evidence type="ECO:0000313" key="1">
    <source>
        <dbReference type="EMBL" id="TMW99349.1"/>
    </source>
</evidence>
<dbReference type="InterPro" id="IPR032567">
    <property type="entry name" value="RTL1-rel"/>
</dbReference>
<organism evidence="1">
    <name type="scientific">Solanum chilense</name>
    <name type="common">Tomato</name>
    <name type="synonym">Lycopersicon chilense</name>
    <dbReference type="NCBI Taxonomy" id="4083"/>
    <lineage>
        <taxon>Eukaryota</taxon>
        <taxon>Viridiplantae</taxon>
        <taxon>Streptophyta</taxon>
        <taxon>Embryophyta</taxon>
        <taxon>Tracheophyta</taxon>
        <taxon>Spermatophyta</taxon>
        <taxon>Magnoliopsida</taxon>
        <taxon>eudicotyledons</taxon>
        <taxon>Gunneridae</taxon>
        <taxon>Pentapetalae</taxon>
        <taxon>asterids</taxon>
        <taxon>lamiids</taxon>
        <taxon>Solanales</taxon>
        <taxon>Solanaceae</taxon>
        <taxon>Solanoideae</taxon>
        <taxon>Solaneae</taxon>
        <taxon>Solanum</taxon>
        <taxon>Solanum subgen. Lycopersicon</taxon>
    </lineage>
</organism>
<reference evidence="1" key="1">
    <citation type="submission" date="2019-05" db="EMBL/GenBank/DDBJ databases">
        <title>The de novo reference genome and transcriptome assemblies of the wild tomato species Solanum chilense.</title>
        <authorList>
            <person name="Stam R."/>
            <person name="Nosenko T."/>
            <person name="Hoerger A.C."/>
            <person name="Stephan W."/>
            <person name="Seidel M.A."/>
            <person name="Kuhn J.M.M."/>
            <person name="Haberer G."/>
            <person name="Tellier A."/>
        </authorList>
    </citation>
    <scope>NUCLEOTIDE SEQUENCE</scope>
    <source>
        <tissue evidence="1">Mature leaves</tissue>
    </source>
</reference>
<dbReference type="PANTHER" id="PTHR15503:SF45">
    <property type="entry name" value="RNA-DIRECTED DNA POLYMERASE HOMOLOG"/>
    <property type="match status" value="1"/>
</dbReference>
<dbReference type="EMBL" id="RXGB01001336">
    <property type="protein sequence ID" value="TMW99349.1"/>
    <property type="molecule type" value="Genomic_DNA"/>
</dbReference>